<dbReference type="RefSeq" id="WP_155363452.1">
    <property type="nucleotide sequence ID" value="NZ_CP043930.1"/>
</dbReference>
<evidence type="ECO:0000313" key="1">
    <source>
        <dbReference type="EMBL" id="QGQ22371.1"/>
    </source>
</evidence>
<accession>A0A6I6ABD6</accession>
<evidence type="ECO:0000313" key="2">
    <source>
        <dbReference type="Proteomes" id="UP000427281"/>
    </source>
</evidence>
<proteinExistence type="predicted"/>
<protein>
    <submittedName>
        <fullName evidence="1">Uncharacterized protein</fullName>
    </submittedName>
</protein>
<dbReference type="KEGG" id="gim:F1728_06645"/>
<gene>
    <name evidence="1" type="ORF">F1728_06645</name>
</gene>
<dbReference type="Proteomes" id="UP000427281">
    <property type="component" value="Chromosome"/>
</dbReference>
<reference evidence="1 2" key="1">
    <citation type="submission" date="2019-09" db="EMBL/GenBank/DDBJ databases">
        <title>Gimesia benthica sp. nov., a novel bacterium isolated from deep-sea water of the Northwest Indian Ocean.</title>
        <authorList>
            <person name="Dai X."/>
        </authorList>
    </citation>
    <scope>NUCLEOTIDE SEQUENCE [LARGE SCALE GENOMIC DNA]</scope>
    <source>
        <strain evidence="1 2">E7</strain>
    </source>
</reference>
<sequence length="233" mass="27908">MRTFMGFILFCLIPQLTFSDEWDVETEDGYHFKFSGQYLANGKNFLEKDEKLKDVKRLYLLSDKDKKPISISFNWLNEEQKKKVKKLDNLKYGSTEVKKKVKTLYELSESATKVEIEINKLIHAYHEQILPPNFKKHNEEQLKVFYEVAYKIKDGQEKFRYLSIEEDLRSYVFDYARHGKYGYPEFGLQFPVSQKRKIETIVNSIWGNQYIRLQGQEIISYRDLFNRISVTYK</sequence>
<name>A0A6I6ABD6_9PLAN</name>
<dbReference type="AlphaFoldDB" id="A0A6I6ABD6"/>
<dbReference type="EMBL" id="CP043930">
    <property type="protein sequence ID" value="QGQ22371.1"/>
    <property type="molecule type" value="Genomic_DNA"/>
</dbReference>
<keyword evidence="2" id="KW-1185">Reference proteome</keyword>
<organism evidence="1 2">
    <name type="scientific">Gimesia benthica</name>
    <dbReference type="NCBI Taxonomy" id="2608982"/>
    <lineage>
        <taxon>Bacteria</taxon>
        <taxon>Pseudomonadati</taxon>
        <taxon>Planctomycetota</taxon>
        <taxon>Planctomycetia</taxon>
        <taxon>Planctomycetales</taxon>
        <taxon>Planctomycetaceae</taxon>
        <taxon>Gimesia</taxon>
    </lineage>
</organism>